<dbReference type="InterPro" id="IPR036612">
    <property type="entry name" value="KH_dom_type_1_sf"/>
</dbReference>
<feature type="transmembrane region" description="Helical" evidence="5">
    <location>
        <begin position="6"/>
        <end position="24"/>
    </location>
</feature>
<evidence type="ECO:0000256" key="1">
    <source>
        <dbReference type="ARBA" id="ARBA00022722"/>
    </source>
</evidence>
<dbReference type="NCBIfam" id="TIGR03319">
    <property type="entry name" value="RNase_Y"/>
    <property type="match status" value="1"/>
</dbReference>
<keyword evidence="7" id="KW-0175">Coiled coil</keyword>
<keyword evidence="5" id="KW-0472">Membrane</keyword>
<dbReference type="KEGG" id="skn:SKUN_001036"/>
<dbReference type="Pfam" id="PF00013">
    <property type="entry name" value="KH_1"/>
    <property type="match status" value="1"/>
</dbReference>
<feature type="coiled-coil region" evidence="7">
    <location>
        <begin position="33"/>
        <end position="79"/>
    </location>
</feature>
<dbReference type="Pfam" id="PF01966">
    <property type="entry name" value="HD"/>
    <property type="match status" value="1"/>
</dbReference>
<keyword evidence="5" id="KW-1133">Transmembrane helix</keyword>
<dbReference type="PATRIC" id="fig|273035.7.peg.1277"/>
<dbReference type="SMART" id="SM00322">
    <property type="entry name" value="KH"/>
    <property type="match status" value="1"/>
</dbReference>
<reference evidence="9 10" key="1">
    <citation type="journal article" date="2015" name="Genome Announc.">
        <title>Complete Genome Sequence of Spiroplasma kunkelii Strain CR2-3x, Causal Agent of Corn Stunt Disease in Zea mays L.</title>
        <authorList>
            <person name="Davis R.E."/>
            <person name="Shao J."/>
            <person name="Dally E.L."/>
            <person name="Zhao Y."/>
            <person name="Gasparich G.E."/>
            <person name="Gaynor B.J."/>
            <person name="Athey J.C."/>
            <person name="Harrison N.A."/>
            <person name="Donofrio N."/>
        </authorList>
    </citation>
    <scope>NUCLEOTIDE SEQUENCE [LARGE SCALE GENOMIC DNA]</scope>
    <source>
        <strain evidence="9 10">CR2-3x</strain>
    </source>
</reference>
<dbReference type="PANTHER" id="PTHR12826:SF15">
    <property type="entry name" value="RIBONUCLEASE Y"/>
    <property type="match status" value="1"/>
</dbReference>
<evidence type="ECO:0000313" key="9">
    <source>
        <dbReference type="EMBL" id="ALA97922.1"/>
    </source>
</evidence>
<dbReference type="InterPro" id="IPR006674">
    <property type="entry name" value="HD_domain"/>
</dbReference>
<dbReference type="PROSITE" id="PS50084">
    <property type="entry name" value="KH_TYPE_1"/>
    <property type="match status" value="1"/>
</dbReference>
<dbReference type="RefSeq" id="WP_053391077.1">
    <property type="nucleotide sequence ID" value="NZ_CP010899.1"/>
</dbReference>
<dbReference type="EC" id="3.1.-.-" evidence="5 6"/>
<proteinExistence type="inferred from homology"/>
<dbReference type="InterPro" id="IPR004087">
    <property type="entry name" value="KH_dom"/>
</dbReference>
<dbReference type="SMART" id="SM00471">
    <property type="entry name" value="HDc"/>
    <property type="match status" value="1"/>
</dbReference>
<dbReference type="GO" id="GO:0003723">
    <property type="term" value="F:RNA binding"/>
    <property type="evidence" value="ECO:0007669"/>
    <property type="project" value="UniProtKB-UniRule"/>
</dbReference>
<dbReference type="OrthoDB" id="9803205at2"/>
<keyword evidence="10" id="KW-1185">Reference proteome</keyword>
<evidence type="ECO:0000256" key="2">
    <source>
        <dbReference type="ARBA" id="ARBA00022759"/>
    </source>
</evidence>
<dbReference type="Pfam" id="PF12072">
    <property type="entry name" value="RNase_Y_N"/>
    <property type="match status" value="1"/>
</dbReference>
<dbReference type="EMBL" id="CP010899">
    <property type="protein sequence ID" value="ALA97922.1"/>
    <property type="molecule type" value="Genomic_DNA"/>
</dbReference>
<dbReference type="InterPro" id="IPR017705">
    <property type="entry name" value="Ribonuclease_Y"/>
</dbReference>
<evidence type="ECO:0000256" key="7">
    <source>
        <dbReference type="SAM" id="Coils"/>
    </source>
</evidence>
<protein>
    <recommendedName>
        <fullName evidence="5 6">Ribonuclease Y</fullName>
        <shortName evidence="5">RNase Y</shortName>
        <ecNumber evidence="5 6">3.1.-.-</ecNumber>
    </recommendedName>
</protein>
<gene>
    <name evidence="5" type="primary">rny</name>
    <name evidence="9" type="ORF">SKUN_001036</name>
</gene>
<sequence>MQTHIWVIILIAVAICCYFLGYLFEKYLRFKLIKKTKLKIKQAKDKAKKIINAAKADGRVEAAQIRQEMKDELTRKREEFLATEKFLVDRERLIVEREEVLNGKEQEVFRKKEELQGKINYYQEMVERNLHQLEKVAGYSLEEAKDVLFKEISDRYQKEIGEFLRNAENTAKINAKQTAINIITTAIERYAVKVVAEKTTTSIYLEDDNMKGRIIGKDGRNIRTFEIAAGVDLIIDDTPNVVQISSFNPIRREIAKKTLEKLLLDGRIQPTRIEETIKLEQEEIEMTILEAGKEIAAELAIDNLDIELIRHLGILKYRTSYGQNVLLHSVEVAKLAAIMASELGLDPAIAMRAGLLHDIGKAVDFENEGSHVTLGVQIATKCNEHPIIINAIASHHGEVPVTNPYSVLVSAADTLSAARPGSRNNNVENYIARMNELEKICQKVHGVQSAYVLQAGRQIRIIVNPIINDDARTHKIALNIKEKIKQAKAIPGDIVITVIRELRVTETVI</sequence>
<dbReference type="Gene3D" id="1.10.3210.10">
    <property type="entry name" value="Hypothetical protein af1432"/>
    <property type="match status" value="1"/>
</dbReference>
<dbReference type="STRING" id="273035.SKUN_001036"/>
<comment type="subcellular location">
    <subcellularLocation>
        <location evidence="5">Cell membrane</location>
        <topology evidence="5">Single-pass membrane protein</topology>
    </subcellularLocation>
</comment>
<keyword evidence="5" id="KW-1003">Cell membrane</keyword>
<dbReference type="PANTHER" id="PTHR12826">
    <property type="entry name" value="RIBONUCLEASE Y"/>
    <property type="match status" value="1"/>
</dbReference>
<dbReference type="SUPFAM" id="SSF54791">
    <property type="entry name" value="Eukaryotic type KH-domain (KH-domain type I)"/>
    <property type="match status" value="1"/>
</dbReference>
<evidence type="ECO:0000313" key="10">
    <source>
        <dbReference type="Proteomes" id="UP000062963"/>
    </source>
</evidence>
<dbReference type="GO" id="GO:0006402">
    <property type="term" value="P:mRNA catabolic process"/>
    <property type="evidence" value="ECO:0007669"/>
    <property type="project" value="UniProtKB-UniRule"/>
</dbReference>
<dbReference type="GO" id="GO:0005886">
    <property type="term" value="C:plasma membrane"/>
    <property type="evidence" value="ECO:0007669"/>
    <property type="project" value="UniProtKB-SubCell"/>
</dbReference>
<dbReference type="HAMAP" id="MF_00335">
    <property type="entry name" value="RNase_Y"/>
    <property type="match status" value="1"/>
</dbReference>
<evidence type="ECO:0000256" key="4">
    <source>
        <dbReference type="ARBA" id="ARBA00022884"/>
    </source>
</evidence>
<evidence type="ECO:0000256" key="5">
    <source>
        <dbReference type="HAMAP-Rule" id="MF_00335"/>
    </source>
</evidence>
<dbReference type="PROSITE" id="PS51831">
    <property type="entry name" value="HD"/>
    <property type="match status" value="1"/>
</dbReference>
<evidence type="ECO:0000256" key="6">
    <source>
        <dbReference type="NCBIfam" id="TIGR03319"/>
    </source>
</evidence>
<keyword evidence="3 5" id="KW-0378">Hydrolase</keyword>
<feature type="domain" description="HD" evidence="8">
    <location>
        <begin position="325"/>
        <end position="418"/>
    </location>
</feature>
<keyword evidence="2 5" id="KW-0255">Endonuclease</keyword>
<dbReference type="InterPro" id="IPR003607">
    <property type="entry name" value="HD/PDEase_dom"/>
</dbReference>
<dbReference type="InterPro" id="IPR022711">
    <property type="entry name" value="RNase_Y_N"/>
</dbReference>
<dbReference type="CDD" id="cd22431">
    <property type="entry name" value="KH-I_RNaseY"/>
    <property type="match status" value="1"/>
</dbReference>
<dbReference type="Proteomes" id="UP000062963">
    <property type="component" value="Chromosome"/>
</dbReference>
<dbReference type="InterPro" id="IPR004088">
    <property type="entry name" value="KH_dom_type_1"/>
</dbReference>
<keyword evidence="5" id="KW-0812">Transmembrane</keyword>
<comment type="function">
    <text evidence="5">Endoribonuclease that initiates mRNA decay.</text>
</comment>
<accession>A0A0K2JHM3</accession>
<keyword evidence="4 5" id="KW-0694">RNA-binding</keyword>
<dbReference type="GO" id="GO:0004521">
    <property type="term" value="F:RNA endonuclease activity"/>
    <property type="evidence" value="ECO:0007669"/>
    <property type="project" value="UniProtKB-UniRule"/>
</dbReference>
<name>A0A0K2JHM3_SPIKU</name>
<dbReference type="NCBIfam" id="TIGR00277">
    <property type="entry name" value="HDIG"/>
    <property type="match status" value="1"/>
</dbReference>
<organism evidence="9 10">
    <name type="scientific">Spiroplasma kunkelii CR2-3x</name>
    <dbReference type="NCBI Taxonomy" id="273035"/>
    <lineage>
        <taxon>Bacteria</taxon>
        <taxon>Bacillati</taxon>
        <taxon>Mycoplasmatota</taxon>
        <taxon>Mollicutes</taxon>
        <taxon>Entomoplasmatales</taxon>
        <taxon>Spiroplasmataceae</taxon>
        <taxon>Spiroplasma</taxon>
    </lineage>
</organism>
<evidence type="ECO:0000259" key="8">
    <source>
        <dbReference type="PROSITE" id="PS51831"/>
    </source>
</evidence>
<comment type="similarity">
    <text evidence="5">Belongs to the RNase Y family.</text>
</comment>
<dbReference type="InterPro" id="IPR006675">
    <property type="entry name" value="HDIG_dom"/>
</dbReference>
<dbReference type="CDD" id="cd00077">
    <property type="entry name" value="HDc"/>
    <property type="match status" value="1"/>
</dbReference>
<dbReference type="AlphaFoldDB" id="A0A0K2JHM3"/>
<evidence type="ECO:0000256" key="3">
    <source>
        <dbReference type="ARBA" id="ARBA00022801"/>
    </source>
</evidence>
<keyword evidence="1 5" id="KW-0540">Nuclease</keyword>
<dbReference type="SUPFAM" id="SSF109604">
    <property type="entry name" value="HD-domain/PDEase-like"/>
    <property type="match status" value="1"/>
</dbReference>
<dbReference type="GO" id="GO:0016787">
    <property type="term" value="F:hydrolase activity"/>
    <property type="evidence" value="ECO:0007669"/>
    <property type="project" value="UniProtKB-KW"/>
</dbReference>